<evidence type="ECO:0000256" key="2">
    <source>
        <dbReference type="SAM" id="MobiDB-lite"/>
    </source>
</evidence>
<evidence type="ECO:0000256" key="3">
    <source>
        <dbReference type="SAM" id="SignalP"/>
    </source>
</evidence>
<organism evidence="4 5">
    <name type="scientific">Verminephrobacter eiseniae (strain EF01-2)</name>
    <dbReference type="NCBI Taxonomy" id="391735"/>
    <lineage>
        <taxon>Bacteria</taxon>
        <taxon>Pseudomonadati</taxon>
        <taxon>Pseudomonadota</taxon>
        <taxon>Betaproteobacteria</taxon>
        <taxon>Burkholderiales</taxon>
        <taxon>Comamonadaceae</taxon>
        <taxon>Verminephrobacter</taxon>
    </lineage>
</organism>
<feature type="region of interest" description="Disordered" evidence="2">
    <location>
        <begin position="24"/>
        <end position="55"/>
    </location>
</feature>
<dbReference type="eggNOG" id="COG3181">
    <property type="taxonomic scope" value="Bacteria"/>
</dbReference>
<dbReference type="AlphaFoldDB" id="A1WE77"/>
<gene>
    <name evidence="4" type="ordered locus">Veis_0142</name>
</gene>
<feature type="signal peptide" evidence="3">
    <location>
        <begin position="1"/>
        <end position="26"/>
    </location>
</feature>
<dbReference type="OrthoDB" id="8678716at2"/>
<keyword evidence="3" id="KW-0732">Signal</keyword>
<dbReference type="Proteomes" id="UP000000374">
    <property type="component" value="Chromosome"/>
</dbReference>
<dbReference type="SUPFAM" id="SSF53850">
    <property type="entry name" value="Periplasmic binding protein-like II"/>
    <property type="match status" value="1"/>
</dbReference>
<dbReference type="GeneID" id="76458895"/>
<name>A1WE77_VEREI</name>
<dbReference type="KEGG" id="vei:Veis_0142"/>
<evidence type="ECO:0000313" key="4">
    <source>
        <dbReference type="EMBL" id="ABM55934.1"/>
    </source>
</evidence>
<dbReference type="EMBL" id="CP000542">
    <property type="protein sequence ID" value="ABM55934.1"/>
    <property type="molecule type" value="Genomic_DNA"/>
</dbReference>
<feature type="chain" id="PRO_5002639700" evidence="3">
    <location>
        <begin position="27"/>
        <end position="348"/>
    </location>
</feature>
<evidence type="ECO:0000313" key="5">
    <source>
        <dbReference type="Proteomes" id="UP000000374"/>
    </source>
</evidence>
<evidence type="ECO:0000256" key="1">
    <source>
        <dbReference type="ARBA" id="ARBA00006987"/>
    </source>
</evidence>
<dbReference type="InterPro" id="IPR042100">
    <property type="entry name" value="Bug_dom1"/>
</dbReference>
<dbReference type="PANTHER" id="PTHR42928">
    <property type="entry name" value="TRICARBOXYLATE-BINDING PROTEIN"/>
    <property type="match status" value="1"/>
</dbReference>
<dbReference type="Gene3D" id="3.40.190.10">
    <property type="entry name" value="Periplasmic binding protein-like II"/>
    <property type="match status" value="1"/>
</dbReference>
<dbReference type="RefSeq" id="WP_011807953.1">
    <property type="nucleotide sequence ID" value="NC_008786.1"/>
</dbReference>
<dbReference type="PIRSF" id="PIRSF017082">
    <property type="entry name" value="YflP"/>
    <property type="match status" value="1"/>
</dbReference>
<dbReference type="STRING" id="391735.Veis_0142"/>
<dbReference type="Pfam" id="PF03401">
    <property type="entry name" value="TctC"/>
    <property type="match status" value="1"/>
</dbReference>
<dbReference type="HOGENOM" id="CLU_045683_0_0_4"/>
<comment type="similarity">
    <text evidence="1">Belongs to the UPF0065 (bug) family.</text>
</comment>
<protein>
    <submittedName>
        <fullName evidence="4">Uncharacterized protein UPF0065</fullName>
    </submittedName>
</protein>
<keyword evidence="5" id="KW-1185">Reference proteome</keyword>
<reference evidence="5" key="1">
    <citation type="submission" date="2006-12" db="EMBL/GenBank/DDBJ databases">
        <title>Complete sequence of chromosome 1 of Verminephrobacter eiseniae EF01-2.</title>
        <authorList>
            <person name="Copeland A."/>
            <person name="Lucas S."/>
            <person name="Lapidus A."/>
            <person name="Barry K."/>
            <person name="Detter J.C."/>
            <person name="Glavina del Rio T."/>
            <person name="Dalin E."/>
            <person name="Tice H."/>
            <person name="Pitluck S."/>
            <person name="Chertkov O."/>
            <person name="Brettin T."/>
            <person name="Bruce D."/>
            <person name="Han C."/>
            <person name="Tapia R."/>
            <person name="Gilna P."/>
            <person name="Schmutz J."/>
            <person name="Larimer F."/>
            <person name="Land M."/>
            <person name="Hauser L."/>
            <person name="Kyrpides N."/>
            <person name="Kim E."/>
            <person name="Stahl D."/>
            <person name="Richardson P."/>
        </authorList>
    </citation>
    <scope>NUCLEOTIDE SEQUENCE [LARGE SCALE GENOMIC DNA]</scope>
    <source>
        <strain evidence="5">EF01-2</strain>
    </source>
</reference>
<dbReference type="Gene3D" id="3.40.190.150">
    <property type="entry name" value="Bordetella uptake gene, domain 1"/>
    <property type="match status" value="1"/>
</dbReference>
<proteinExistence type="inferred from homology"/>
<dbReference type="PANTHER" id="PTHR42928:SF5">
    <property type="entry name" value="BLR1237 PROTEIN"/>
    <property type="match status" value="1"/>
</dbReference>
<dbReference type="CDD" id="cd07012">
    <property type="entry name" value="PBP2_Bug_TTT"/>
    <property type="match status" value="1"/>
</dbReference>
<accession>A1WE77</accession>
<sequence>MATPVQSFACAALLALGAALASGAPAQPGTTAQPGMAAQPGATAPSDQASHWPGRPVTLVVPYPPGGTSDIVGRQLADRLREELGQTIVVENKAGAATAIGATAVAHAAKDGHTLLLSAGSTFTVIPHLNDKLQYKLDDFAPVAPVCTAPFAFVVRKDFPARDLREFVAYAKAHPGKVNNATNGQGSLVHLLGELVATGLGVQLTQVHYKGAMPASMDLIGGIVDSNTEALTNAVPNINAGQYRALAVLSAEREPLLPQVPTFKELGYPQIVGETWYAVFAPAGTPKPVLDKLGAAIRKITGSARFGAAMRKVGNQAQTGTPEQLRELTLQQSRRWEGLIRQHGIKAE</sequence>
<dbReference type="InterPro" id="IPR005064">
    <property type="entry name" value="BUG"/>
</dbReference>